<dbReference type="AlphaFoldDB" id="A0A173VC87"/>
<protein>
    <submittedName>
        <fullName evidence="1">Uncharacterized protein</fullName>
    </submittedName>
</protein>
<dbReference type="PROSITE" id="PS51257">
    <property type="entry name" value="PROKAR_LIPOPROTEIN"/>
    <property type="match status" value="1"/>
</dbReference>
<evidence type="ECO:0000313" key="2">
    <source>
        <dbReference type="Proteomes" id="UP000095453"/>
    </source>
</evidence>
<name>A0A173VC87_9FIRM</name>
<dbReference type="Proteomes" id="UP000095453">
    <property type="component" value="Unassembled WGS sequence"/>
</dbReference>
<dbReference type="EMBL" id="CYXX01000025">
    <property type="protein sequence ID" value="CUN24410.1"/>
    <property type="molecule type" value="Genomic_DNA"/>
</dbReference>
<dbReference type="RefSeq" id="WP_055170841.1">
    <property type="nucleotide sequence ID" value="NZ_CYXX01000025.1"/>
</dbReference>
<sequence length="149" mass="16383">MRKQLIHRAVITLLLGCIMLLAFTGCGKSNEKRNVSGSYHTEANGYKRGTDVDINLEGDKITTIVVNDMDSEYSLTDPDAFQMMWPTKQTMVLQELQNMGPDKIAEIKITADDNGIPTKIEGFNLDVIPEGCTDCAGMLILAVQDALSK</sequence>
<gene>
    <name evidence="1" type="ORF">ERS852444_02745</name>
</gene>
<proteinExistence type="predicted"/>
<evidence type="ECO:0000313" key="1">
    <source>
        <dbReference type="EMBL" id="CUN24410.1"/>
    </source>
</evidence>
<organism evidence="1 2">
    <name type="scientific">Roseburia inulinivorans</name>
    <dbReference type="NCBI Taxonomy" id="360807"/>
    <lineage>
        <taxon>Bacteria</taxon>
        <taxon>Bacillati</taxon>
        <taxon>Bacillota</taxon>
        <taxon>Clostridia</taxon>
        <taxon>Lachnospirales</taxon>
        <taxon>Lachnospiraceae</taxon>
        <taxon>Roseburia</taxon>
    </lineage>
</organism>
<reference evidence="1 2" key="1">
    <citation type="submission" date="2015-09" db="EMBL/GenBank/DDBJ databases">
        <authorList>
            <consortium name="Pathogen Informatics"/>
        </authorList>
    </citation>
    <scope>NUCLEOTIDE SEQUENCE [LARGE SCALE GENOMIC DNA]</scope>
    <source>
        <strain evidence="1 2">2789STDY5608887</strain>
    </source>
</reference>
<accession>A0A173VC87</accession>